<dbReference type="RefSeq" id="WP_387988285.1">
    <property type="nucleotide sequence ID" value="NZ_JBHSGR010000008.1"/>
</dbReference>
<evidence type="ECO:0000259" key="2">
    <source>
        <dbReference type="PROSITE" id="PS50110"/>
    </source>
</evidence>
<accession>A0ABV9LHD4</accession>
<evidence type="ECO:0000313" key="4">
    <source>
        <dbReference type="Proteomes" id="UP001596025"/>
    </source>
</evidence>
<protein>
    <recommendedName>
        <fullName evidence="2">Response regulatory domain-containing protein</fullName>
    </recommendedName>
</protein>
<evidence type="ECO:0000256" key="1">
    <source>
        <dbReference type="PROSITE-ProRule" id="PRU00169"/>
    </source>
</evidence>
<keyword evidence="4" id="KW-1185">Reference proteome</keyword>
<dbReference type="EMBL" id="JBHSGR010000008">
    <property type="protein sequence ID" value="MFC4693563.1"/>
    <property type="molecule type" value="Genomic_DNA"/>
</dbReference>
<dbReference type="PROSITE" id="PS50110">
    <property type="entry name" value="RESPONSE_REGULATORY"/>
    <property type="match status" value="1"/>
</dbReference>
<organism evidence="3 4">
    <name type="scientific">Geodermatophilus arenarius</name>
    <dbReference type="NCBI Taxonomy" id="1137990"/>
    <lineage>
        <taxon>Bacteria</taxon>
        <taxon>Bacillati</taxon>
        <taxon>Actinomycetota</taxon>
        <taxon>Actinomycetes</taxon>
        <taxon>Geodermatophilales</taxon>
        <taxon>Geodermatophilaceae</taxon>
        <taxon>Geodermatophilus</taxon>
    </lineage>
</organism>
<keyword evidence="1" id="KW-0597">Phosphoprotein</keyword>
<sequence>MSAGLPVVVVDDKHELLDPLRQLLEYEGWTVDTYDDIDAAARALLERTEPFVLVVDHDFDRPDGRTGFDLTELLRSAHPWGPALPICYYSGRIDGGDFLAAQRGRQLVSPSSYTHKNDDVDIVDVVRQAEQAFLDFRDLFEQQALRRALLGADEDLEAGADDDVLVGEER</sequence>
<name>A0ABV9LHD4_9ACTN</name>
<comment type="caution">
    <text evidence="3">The sequence shown here is derived from an EMBL/GenBank/DDBJ whole genome shotgun (WGS) entry which is preliminary data.</text>
</comment>
<evidence type="ECO:0000313" key="3">
    <source>
        <dbReference type="EMBL" id="MFC4693563.1"/>
    </source>
</evidence>
<proteinExistence type="predicted"/>
<dbReference type="CDD" id="cd00156">
    <property type="entry name" value="REC"/>
    <property type="match status" value="1"/>
</dbReference>
<dbReference type="InterPro" id="IPR011006">
    <property type="entry name" value="CheY-like_superfamily"/>
</dbReference>
<reference evidence="4" key="1">
    <citation type="journal article" date="2019" name="Int. J. Syst. Evol. Microbiol.">
        <title>The Global Catalogue of Microorganisms (GCM) 10K type strain sequencing project: providing services to taxonomists for standard genome sequencing and annotation.</title>
        <authorList>
            <consortium name="The Broad Institute Genomics Platform"/>
            <consortium name="The Broad Institute Genome Sequencing Center for Infectious Disease"/>
            <person name="Wu L."/>
            <person name="Ma J."/>
        </authorList>
    </citation>
    <scope>NUCLEOTIDE SEQUENCE [LARGE SCALE GENOMIC DNA]</scope>
    <source>
        <strain evidence="4">CCUG 62763</strain>
    </source>
</reference>
<dbReference type="SUPFAM" id="SSF52172">
    <property type="entry name" value="CheY-like"/>
    <property type="match status" value="1"/>
</dbReference>
<dbReference type="Proteomes" id="UP001596025">
    <property type="component" value="Unassembled WGS sequence"/>
</dbReference>
<dbReference type="InterPro" id="IPR001789">
    <property type="entry name" value="Sig_transdc_resp-reg_receiver"/>
</dbReference>
<gene>
    <name evidence="3" type="ORF">ACFO3M_09220</name>
</gene>
<feature type="modified residue" description="4-aspartylphosphate" evidence="1">
    <location>
        <position position="56"/>
    </location>
</feature>
<dbReference type="Gene3D" id="3.40.50.2300">
    <property type="match status" value="1"/>
</dbReference>
<feature type="domain" description="Response regulatory" evidence="2">
    <location>
        <begin position="6"/>
        <end position="131"/>
    </location>
</feature>